<dbReference type="PANTHER" id="PTHR24321">
    <property type="entry name" value="DEHYDROGENASES, SHORT CHAIN"/>
    <property type="match status" value="1"/>
</dbReference>
<dbReference type="InterPro" id="IPR036291">
    <property type="entry name" value="NAD(P)-bd_dom_sf"/>
</dbReference>
<dbReference type="InterPro" id="IPR023985">
    <property type="entry name" value="SDR_subfam_1"/>
</dbReference>
<evidence type="ECO:0000256" key="3">
    <source>
        <dbReference type="ARBA" id="ARBA00023027"/>
    </source>
</evidence>
<evidence type="ECO:0000256" key="1">
    <source>
        <dbReference type="ARBA" id="ARBA00006484"/>
    </source>
</evidence>
<proteinExistence type="inferred from homology"/>
<dbReference type="PROSITE" id="PS00061">
    <property type="entry name" value="ADH_SHORT"/>
    <property type="match status" value="1"/>
</dbReference>
<comment type="similarity">
    <text evidence="1 4">Belongs to the short-chain dehydrogenases/reductases (SDR) family.</text>
</comment>
<dbReference type="RefSeq" id="WP_132428441.1">
    <property type="nucleotide sequence ID" value="NZ_SMFZ01000002.1"/>
</dbReference>
<dbReference type="InterPro" id="IPR002347">
    <property type="entry name" value="SDR_fam"/>
</dbReference>
<keyword evidence="2" id="KW-0560">Oxidoreductase</keyword>
<dbReference type="Proteomes" id="UP000295560">
    <property type="component" value="Unassembled WGS sequence"/>
</dbReference>
<keyword evidence="6" id="KW-1185">Reference proteome</keyword>
<evidence type="ECO:0000256" key="2">
    <source>
        <dbReference type="ARBA" id="ARBA00023002"/>
    </source>
</evidence>
<gene>
    <name evidence="5" type="ORF">EV378_3955</name>
</gene>
<dbReference type="NCBIfam" id="TIGR03971">
    <property type="entry name" value="SDR_subfam_1"/>
    <property type="match status" value="1"/>
</dbReference>
<protein>
    <submittedName>
        <fullName evidence="5">SDR family mycofactocin-dependent oxidoreductase</fullName>
    </submittedName>
</protein>
<dbReference type="AlphaFoldDB" id="A0A4R1HEI1"/>
<accession>A0A4R1HEI1</accession>
<keyword evidence="3" id="KW-0520">NAD</keyword>
<dbReference type="InterPro" id="IPR020904">
    <property type="entry name" value="Sc_DH/Rdtase_CS"/>
</dbReference>
<dbReference type="NCBIfam" id="NF009467">
    <property type="entry name" value="PRK12826.1-3"/>
    <property type="match status" value="1"/>
</dbReference>
<dbReference type="OrthoDB" id="3206777at2"/>
<evidence type="ECO:0000313" key="5">
    <source>
        <dbReference type="EMBL" id="TCK20008.1"/>
    </source>
</evidence>
<reference evidence="5 6" key="1">
    <citation type="submission" date="2019-03" db="EMBL/GenBank/DDBJ databases">
        <title>Sequencing the genomes of 1000 actinobacteria strains.</title>
        <authorList>
            <person name="Klenk H.-P."/>
        </authorList>
    </citation>
    <scope>NUCLEOTIDE SEQUENCE [LARGE SCALE GENOMIC DNA]</scope>
    <source>
        <strain evidence="5 6">DSM 44969</strain>
    </source>
</reference>
<dbReference type="CDD" id="cd05233">
    <property type="entry name" value="SDR_c"/>
    <property type="match status" value="1"/>
</dbReference>
<evidence type="ECO:0000256" key="4">
    <source>
        <dbReference type="RuleBase" id="RU000363"/>
    </source>
</evidence>
<dbReference type="PRINTS" id="PR00081">
    <property type="entry name" value="GDHRDH"/>
</dbReference>
<name>A0A4R1HEI1_PSEEN</name>
<dbReference type="Gene3D" id="3.40.50.720">
    <property type="entry name" value="NAD(P)-binding Rossmann-like Domain"/>
    <property type="match status" value="1"/>
</dbReference>
<evidence type="ECO:0000313" key="6">
    <source>
        <dbReference type="Proteomes" id="UP000295560"/>
    </source>
</evidence>
<organism evidence="5 6">
    <name type="scientific">Pseudonocardia endophytica</name>
    <dbReference type="NCBI Taxonomy" id="401976"/>
    <lineage>
        <taxon>Bacteria</taxon>
        <taxon>Bacillati</taxon>
        <taxon>Actinomycetota</taxon>
        <taxon>Actinomycetes</taxon>
        <taxon>Pseudonocardiales</taxon>
        <taxon>Pseudonocardiaceae</taxon>
        <taxon>Pseudonocardia</taxon>
    </lineage>
</organism>
<sequence>MGRVDGKVALVTGAARGQGRSHARRLAEEGADIIAVDVCRDIETVEYAGARPEELKETAAQVEALDRRIVTREVDTRDFAGVQQAVQDGVSEFGRIDIVVANAGILTMARCWEITDEQWDTIVDVNLKGVWHAAKAAIPTMIEQGDGGSIIMTSSIAGLGPLPGMAHYGAAKHGVTGLARTMANELAEYSIRVNSVHPTSVHTPMIDNETIYRAFRPDLDNPTLEDAKVGFATLNKLPIPWVEPVDISNAVLYLASDEARYVTGVQLPVDGGWTQR</sequence>
<dbReference type="Pfam" id="PF00106">
    <property type="entry name" value="adh_short"/>
    <property type="match status" value="1"/>
</dbReference>
<dbReference type="PRINTS" id="PR00080">
    <property type="entry name" value="SDRFAMILY"/>
</dbReference>
<dbReference type="PANTHER" id="PTHR24321:SF8">
    <property type="entry name" value="ESTRADIOL 17-BETA-DEHYDROGENASE 8-RELATED"/>
    <property type="match status" value="1"/>
</dbReference>
<comment type="caution">
    <text evidence="5">The sequence shown here is derived from an EMBL/GenBank/DDBJ whole genome shotgun (WGS) entry which is preliminary data.</text>
</comment>
<dbReference type="EMBL" id="SMFZ01000002">
    <property type="protein sequence ID" value="TCK20008.1"/>
    <property type="molecule type" value="Genomic_DNA"/>
</dbReference>
<dbReference type="FunFam" id="3.40.50.720:FF:000084">
    <property type="entry name" value="Short-chain dehydrogenase reductase"/>
    <property type="match status" value="1"/>
</dbReference>
<dbReference type="SUPFAM" id="SSF51735">
    <property type="entry name" value="NAD(P)-binding Rossmann-fold domains"/>
    <property type="match status" value="1"/>
</dbReference>
<dbReference type="GO" id="GO:0016491">
    <property type="term" value="F:oxidoreductase activity"/>
    <property type="evidence" value="ECO:0007669"/>
    <property type="project" value="UniProtKB-KW"/>
</dbReference>